<dbReference type="AlphaFoldDB" id="A0A4R4E4F8"/>
<organism evidence="1 2">
    <name type="scientific">Paenibacillus albiflavus</name>
    <dbReference type="NCBI Taxonomy" id="2545760"/>
    <lineage>
        <taxon>Bacteria</taxon>
        <taxon>Bacillati</taxon>
        <taxon>Bacillota</taxon>
        <taxon>Bacilli</taxon>
        <taxon>Bacillales</taxon>
        <taxon>Paenibacillaceae</taxon>
        <taxon>Paenibacillus</taxon>
    </lineage>
</organism>
<dbReference type="SUPFAM" id="SSF56784">
    <property type="entry name" value="HAD-like"/>
    <property type="match status" value="1"/>
</dbReference>
<dbReference type="PANTHER" id="PTHR43434:SF26">
    <property type="entry name" value="PYROPHOSPHATASE PPAX"/>
    <property type="match status" value="1"/>
</dbReference>
<proteinExistence type="predicted"/>
<dbReference type="EC" id="3.6.1.1" evidence="1"/>
<dbReference type="SFLD" id="SFLDG01129">
    <property type="entry name" value="C1.5:_HAD__Beta-PGM__Phosphata"/>
    <property type="match status" value="1"/>
</dbReference>
<reference evidence="1 2" key="1">
    <citation type="submission" date="2019-03" db="EMBL/GenBank/DDBJ databases">
        <authorList>
            <person name="Kim M.K.M."/>
        </authorList>
    </citation>
    <scope>NUCLEOTIDE SEQUENCE [LARGE SCALE GENOMIC DNA]</scope>
    <source>
        <strain evidence="1 2">18JY21-1</strain>
    </source>
</reference>
<dbReference type="PANTHER" id="PTHR43434">
    <property type="entry name" value="PHOSPHOGLYCOLATE PHOSPHATASE"/>
    <property type="match status" value="1"/>
</dbReference>
<sequence length="215" mass="24087">MIPTVLFDLDGTILDTNELIIESFLHTLEGRTTVPYTRETLIPHMGKPLVEQLRIFSGQEDVEELVKIYRAYNFSRHDELVKPFPYVQETMAKLHAAGVKIGVVTVKIRQTSEMGLALCGLRPYIDSIVTSDDVTKPKPDPEGIYRALREMGAEGQPAIMVGDSYHDILAGQNANIMTVGVSWSLKGREFLEKQNPTYIIDDIRELLPIVGVMEA</sequence>
<dbReference type="Gene3D" id="1.10.150.240">
    <property type="entry name" value="Putative phosphatase, domain 2"/>
    <property type="match status" value="1"/>
</dbReference>
<name>A0A4R4E4F8_9BACL</name>
<comment type="caution">
    <text evidence="1">The sequence shown here is derived from an EMBL/GenBank/DDBJ whole genome shotgun (WGS) entry which is preliminary data.</text>
</comment>
<dbReference type="GO" id="GO:0004427">
    <property type="term" value="F:inorganic diphosphate phosphatase activity"/>
    <property type="evidence" value="ECO:0007669"/>
    <property type="project" value="UniProtKB-EC"/>
</dbReference>
<protein>
    <submittedName>
        <fullName evidence="1">Pyrophosphatase PpaX</fullName>
        <ecNumber evidence="1">3.6.1.1</ecNumber>
    </submittedName>
</protein>
<dbReference type="InterPro" id="IPR050155">
    <property type="entry name" value="HAD-like_hydrolase_sf"/>
</dbReference>
<keyword evidence="2" id="KW-1185">Reference proteome</keyword>
<dbReference type="Proteomes" id="UP000295418">
    <property type="component" value="Unassembled WGS sequence"/>
</dbReference>
<evidence type="ECO:0000313" key="2">
    <source>
        <dbReference type="Proteomes" id="UP000295418"/>
    </source>
</evidence>
<dbReference type="InterPro" id="IPR023198">
    <property type="entry name" value="PGP-like_dom2"/>
</dbReference>
<dbReference type="GO" id="GO:0006281">
    <property type="term" value="P:DNA repair"/>
    <property type="evidence" value="ECO:0007669"/>
    <property type="project" value="TreeGrafter"/>
</dbReference>
<dbReference type="SFLD" id="SFLDS00003">
    <property type="entry name" value="Haloacid_Dehalogenase"/>
    <property type="match status" value="1"/>
</dbReference>
<dbReference type="InterPro" id="IPR023214">
    <property type="entry name" value="HAD_sf"/>
</dbReference>
<dbReference type="OrthoDB" id="9807630at2"/>
<dbReference type="EMBL" id="SKFG01000036">
    <property type="protein sequence ID" value="TCZ72871.1"/>
    <property type="molecule type" value="Genomic_DNA"/>
</dbReference>
<dbReference type="NCBIfam" id="NF009804">
    <property type="entry name" value="PRK13288.1"/>
    <property type="match status" value="1"/>
</dbReference>
<dbReference type="NCBIfam" id="TIGR01509">
    <property type="entry name" value="HAD-SF-IA-v3"/>
    <property type="match status" value="1"/>
</dbReference>
<dbReference type="InterPro" id="IPR006439">
    <property type="entry name" value="HAD-SF_hydro_IA"/>
</dbReference>
<dbReference type="RefSeq" id="WP_132420204.1">
    <property type="nucleotide sequence ID" value="NZ_SKFG01000036.1"/>
</dbReference>
<accession>A0A4R4E4F8</accession>
<dbReference type="GO" id="GO:0008967">
    <property type="term" value="F:phosphoglycolate phosphatase activity"/>
    <property type="evidence" value="ECO:0007669"/>
    <property type="project" value="TreeGrafter"/>
</dbReference>
<keyword evidence="1" id="KW-0378">Hydrolase</keyword>
<dbReference type="InterPro" id="IPR036412">
    <property type="entry name" value="HAD-like_sf"/>
</dbReference>
<gene>
    <name evidence="1" type="primary">ppaX</name>
    <name evidence="1" type="ORF">E0485_21950</name>
</gene>
<evidence type="ECO:0000313" key="1">
    <source>
        <dbReference type="EMBL" id="TCZ72871.1"/>
    </source>
</evidence>
<dbReference type="InterPro" id="IPR041492">
    <property type="entry name" value="HAD_2"/>
</dbReference>
<dbReference type="GO" id="GO:0005829">
    <property type="term" value="C:cytosol"/>
    <property type="evidence" value="ECO:0007669"/>
    <property type="project" value="TreeGrafter"/>
</dbReference>
<dbReference type="NCBIfam" id="TIGR01549">
    <property type="entry name" value="HAD-SF-IA-v1"/>
    <property type="match status" value="1"/>
</dbReference>
<dbReference type="Gene3D" id="3.40.50.1000">
    <property type="entry name" value="HAD superfamily/HAD-like"/>
    <property type="match status" value="1"/>
</dbReference>
<dbReference type="Pfam" id="PF13419">
    <property type="entry name" value="HAD_2"/>
    <property type="match status" value="1"/>
</dbReference>
<dbReference type="FunFam" id="3.40.50.1000:FF:000022">
    <property type="entry name" value="Phosphoglycolate phosphatase"/>
    <property type="match status" value="1"/>
</dbReference>
<dbReference type="SFLD" id="SFLDG01135">
    <property type="entry name" value="C1.5.6:_HAD__Beta-PGM__Phospha"/>
    <property type="match status" value="1"/>
</dbReference>